<reference evidence="1 2" key="1">
    <citation type="journal article" date="2019" name="Nat. Microbiol.">
        <title>Mediterranean grassland soil C-N compound turnover is dependent on rainfall and depth, and is mediated by genomically divergent microorganisms.</title>
        <authorList>
            <person name="Diamond S."/>
            <person name="Andeer P.F."/>
            <person name="Li Z."/>
            <person name="Crits-Christoph A."/>
            <person name="Burstein D."/>
            <person name="Anantharaman K."/>
            <person name="Lane K.R."/>
            <person name="Thomas B.C."/>
            <person name="Pan C."/>
            <person name="Northen T.R."/>
            <person name="Banfield J.F."/>
        </authorList>
    </citation>
    <scope>NUCLEOTIDE SEQUENCE [LARGE SCALE GENOMIC DNA]</scope>
    <source>
        <strain evidence="1">WS_8</strain>
    </source>
</reference>
<dbReference type="EMBL" id="VBOY01000053">
    <property type="protein sequence ID" value="TMQ66838.1"/>
    <property type="molecule type" value="Genomic_DNA"/>
</dbReference>
<evidence type="ECO:0000313" key="1">
    <source>
        <dbReference type="EMBL" id="TMQ66838.1"/>
    </source>
</evidence>
<organism evidence="1 2">
    <name type="scientific">Eiseniibacteriota bacterium</name>
    <dbReference type="NCBI Taxonomy" id="2212470"/>
    <lineage>
        <taxon>Bacteria</taxon>
        <taxon>Candidatus Eiseniibacteriota</taxon>
    </lineage>
</organism>
<name>A0A538TTA7_UNCEI</name>
<sequence>MRFHRNAALALVVAIALSTWRGQLWIVARPGEQPRALLLEPLAMRRTTRVDAVLPAVPVGMERVRAGGEPLLIHYWAPWEHDALSQVTRLDSLRRLPELERLRVVVVCFDPFPSVARYVARQRLRLPVLLDAEAELRKGLPCPSLPYTYGIDAAGRVAIAQPGEVDWWDLATRAALARLVAESGSRRPVPRGSETL</sequence>
<gene>
    <name evidence="1" type="ORF">E6K78_06030</name>
</gene>
<comment type="caution">
    <text evidence="1">The sequence shown here is derived from an EMBL/GenBank/DDBJ whole genome shotgun (WGS) entry which is preliminary data.</text>
</comment>
<evidence type="ECO:0000313" key="2">
    <source>
        <dbReference type="Proteomes" id="UP000316609"/>
    </source>
</evidence>
<evidence type="ECO:0008006" key="3">
    <source>
        <dbReference type="Google" id="ProtNLM"/>
    </source>
</evidence>
<proteinExistence type="predicted"/>
<dbReference type="AlphaFoldDB" id="A0A538TTA7"/>
<accession>A0A538TTA7</accession>
<protein>
    <recommendedName>
        <fullName evidence="3">TlpA family protein disulfide reductase</fullName>
    </recommendedName>
</protein>
<dbReference type="SUPFAM" id="SSF52833">
    <property type="entry name" value="Thioredoxin-like"/>
    <property type="match status" value="1"/>
</dbReference>
<dbReference type="Gene3D" id="3.40.30.10">
    <property type="entry name" value="Glutaredoxin"/>
    <property type="match status" value="1"/>
</dbReference>
<dbReference type="Proteomes" id="UP000316609">
    <property type="component" value="Unassembled WGS sequence"/>
</dbReference>
<dbReference type="InterPro" id="IPR036249">
    <property type="entry name" value="Thioredoxin-like_sf"/>
</dbReference>